<dbReference type="Gene3D" id="1.20.120.980">
    <property type="entry name" value="Serine carboxypeptidase S28, SKS domain"/>
    <property type="match status" value="1"/>
</dbReference>
<organism evidence="7 8">
    <name type="scientific">Anaeramoeba flamelloides</name>
    <dbReference type="NCBI Taxonomy" id="1746091"/>
    <lineage>
        <taxon>Eukaryota</taxon>
        <taxon>Metamonada</taxon>
        <taxon>Anaeramoebidae</taxon>
        <taxon>Anaeramoeba</taxon>
    </lineage>
</organism>
<dbReference type="InterPro" id="IPR029058">
    <property type="entry name" value="AB_hydrolase_fold"/>
</dbReference>
<evidence type="ECO:0000256" key="4">
    <source>
        <dbReference type="ARBA" id="ARBA00022801"/>
    </source>
</evidence>
<dbReference type="EMBL" id="JANTQA010000048">
    <property type="protein sequence ID" value="KAJ3431003.1"/>
    <property type="molecule type" value="Genomic_DNA"/>
</dbReference>
<dbReference type="AlphaFoldDB" id="A0AAV7YMJ9"/>
<proteinExistence type="inferred from homology"/>
<comment type="similarity">
    <text evidence="1">Belongs to the peptidase S28 family.</text>
</comment>
<dbReference type="InterPro" id="IPR008758">
    <property type="entry name" value="Peptidase_S28"/>
</dbReference>
<reference evidence="7" key="1">
    <citation type="submission" date="2022-08" db="EMBL/GenBank/DDBJ databases">
        <title>Novel sulphate-reducing endosymbionts in the free-living metamonad Anaeramoeba.</title>
        <authorList>
            <person name="Jerlstrom-Hultqvist J."/>
            <person name="Cepicka I."/>
            <person name="Gallot-Lavallee L."/>
            <person name="Salas-Leiva D."/>
            <person name="Curtis B.A."/>
            <person name="Zahonova K."/>
            <person name="Pipaliya S."/>
            <person name="Dacks J."/>
            <person name="Roger A.J."/>
        </authorList>
    </citation>
    <scope>NUCLEOTIDE SEQUENCE</scope>
    <source>
        <strain evidence="7">Busselton2</strain>
    </source>
</reference>
<keyword evidence="5" id="KW-0325">Glycoprotein</keyword>
<dbReference type="PANTHER" id="PTHR11010:SF11">
    <property type="entry name" value="THYMUS-SPECIFIC SERINE PROTEASE"/>
    <property type="match status" value="1"/>
</dbReference>
<dbReference type="Pfam" id="PF05577">
    <property type="entry name" value="Peptidase_S28"/>
    <property type="match status" value="1"/>
</dbReference>
<keyword evidence="3 6" id="KW-0732">Signal</keyword>
<evidence type="ECO:0000256" key="6">
    <source>
        <dbReference type="SAM" id="SignalP"/>
    </source>
</evidence>
<evidence type="ECO:0000256" key="1">
    <source>
        <dbReference type="ARBA" id="ARBA00011079"/>
    </source>
</evidence>
<dbReference type="GO" id="GO:0070008">
    <property type="term" value="F:serine-type exopeptidase activity"/>
    <property type="evidence" value="ECO:0007669"/>
    <property type="project" value="InterPro"/>
</dbReference>
<dbReference type="Proteomes" id="UP001146793">
    <property type="component" value="Unassembled WGS sequence"/>
</dbReference>
<dbReference type="SUPFAM" id="SSF53474">
    <property type="entry name" value="alpha/beta-Hydrolases"/>
    <property type="match status" value="1"/>
</dbReference>
<dbReference type="InterPro" id="IPR042269">
    <property type="entry name" value="Ser_carbopepase_S28_SKS"/>
</dbReference>
<accession>A0AAV7YMJ9</accession>
<evidence type="ECO:0000256" key="5">
    <source>
        <dbReference type="ARBA" id="ARBA00023180"/>
    </source>
</evidence>
<dbReference type="GO" id="GO:0006508">
    <property type="term" value="P:proteolysis"/>
    <property type="evidence" value="ECO:0007669"/>
    <property type="project" value="UniProtKB-KW"/>
</dbReference>
<feature type="signal peptide" evidence="6">
    <location>
        <begin position="1"/>
        <end position="19"/>
    </location>
</feature>
<evidence type="ECO:0000313" key="7">
    <source>
        <dbReference type="EMBL" id="KAJ3431003.1"/>
    </source>
</evidence>
<dbReference type="GO" id="GO:0008239">
    <property type="term" value="F:dipeptidyl-peptidase activity"/>
    <property type="evidence" value="ECO:0007669"/>
    <property type="project" value="TreeGrafter"/>
</dbReference>
<feature type="chain" id="PRO_5043866001" evidence="6">
    <location>
        <begin position="20"/>
        <end position="465"/>
    </location>
</feature>
<name>A0AAV7YMJ9_9EUKA</name>
<keyword evidence="4" id="KW-0378">Hydrolase</keyword>
<keyword evidence="2" id="KW-0645">Protease</keyword>
<sequence>MNKLKIFLFFFLIFGIVKSLDSAQIFRLHSKQGLTPEFWSQRLDHFNPLDTRTFEQQYYVDDTYWTDHSGPVFLYISGEAPMEGPADGFVSVLAEQNNALVLSLEHRYYGKSQPFSEYTTENLQFLTVEQALTDLAQFLQYYQKVIKTNYGIESNNWFIIGGSYSGALSAWFRLKFPHLVKGSLASSGVVNPVLEFVNFDKQIATSSGTECAGVLRKTVQLIDVEMDASEERNLAVKKLFNAETVDDGSFRYYLADALSLPVQYSNHSAVCDPMINAQNEGSDLIEAFAKYCQDFFYKIMKTTADQYSNWYMQKTTTTPDNWALAQRTWWWQKCTQLAYFQIAPTTNSIRSPKITLEWHKEKCEAVFGAGTWPYVDKIIREFGSNEIKSTNTYFSNGNNDPWQWAGVRSTLSETQPAHVILGDSTHDCGHCIDLHEPKEDDPQDLKNARIEISAYVKQWLNSEEN</sequence>
<evidence type="ECO:0000256" key="3">
    <source>
        <dbReference type="ARBA" id="ARBA00022729"/>
    </source>
</evidence>
<evidence type="ECO:0000313" key="8">
    <source>
        <dbReference type="Proteomes" id="UP001146793"/>
    </source>
</evidence>
<protein>
    <submittedName>
        <fullName evidence="7">Peptidase s28 family protein</fullName>
    </submittedName>
</protein>
<gene>
    <name evidence="7" type="ORF">M0812_02679</name>
</gene>
<comment type="caution">
    <text evidence="7">The sequence shown here is derived from an EMBL/GenBank/DDBJ whole genome shotgun (WGS) entry which is preliminary data.</text>
</comment>
<dbReference type="Gene3D" id="3.40.50.1820">
    <property type="entry name" value="alpha/beta hydrolase"/>
    <property type="match status" value="1"/>
</dbReference>
<dbReference type="PANTHER" id="PTHR11010">
    <property type="entry name" value="PROTEASE S28 PRO-X CARBOXYPEPTIDASE-RELATED"/>
    <property type="match status" value="1"/>
</dbReference>
<dbReference type="FunFam" id="1.20.120.980:FF:000005">
    <property type="entry name" value="Clan SC, family S28, unassigned serine peptidase"/>
    <property type="match status" value="1"/>
</dbReference>
<evidence type="ECO:0000256" key="2">
    <source>
        <dbReference type="ARBA" id="ARBA00022670"/>
    </source>
</evidence>